<proteinExistence type="predicted"/>
<dbReference type="CDD" id="cd00093">
    <property type="entry name" value="HTH_XRE"/>
    <property type="match status" value="1"/>
</dbReference>
<organism evidence="2 3">
    <name type="scientific">Gordonia phage Daredevil</name>
    <dbReference type="NCBI Taxonomy" id="2283286"/>
    <lineage>
        <taxon>Viruses</taxon>
        <taxon>Duplodnaviria</taxon>
        <taxon>Heunggongvirae</taxon>
        <taxon>Uroviricota</taxon>
        <taxon>Caudoviricetes</taxon>
        <taxon>Daredevilvirus</taxon>
        <taxon>Daredevilvirus daredevil</taxon>
    </lineage>
</organism>
<evidence type="ECO:0000313" key="2">
    <source>
        <dbReference type="EMBL" id="AXH70515.1"/>
    </source>
</evidence>
<sequence length="116" mass="12839">MKKQKRLEELIGQAVGRDVPAAELASRLGVARQTWANRLARNEGMPVAEDVIELARSYGLNPITALLYCGHVTPREVGQSLTKQQRAYWSGKKPKWGADDTDEQSTSEVEEDAADD</sequence>
<feature type="compositionally biased region" description="Acidic residues" evidence="1">
    <location>
        <begin position="99"/>
        <end position="116"/>
    </location>
</feature>
<gene>
    <name evidence="2" type="primary">128</name>
    <name evidence="2" type="ORF">SEA_DAREDEVIL_128</name>
</gene>
<name>A0A345MIY4_9CAUD</name>
<evidence type="ECO:0000256" key="1">
    <source>
        <dbReference type="SAM" id="MobiDB-lite"/>
    </source>
</evidence>
<dbReference type="EMBL" id="MH590603">
    <property type="protein sequence ID" value="AXH70515.1"/>
    <property type="molecule type" value="Genomic_DNA"/>
</dbReference>
<keyword evidence="3" id="KW-1185">Reference proteome</keyword>
<protein>
    <recommendedName>
        <fullName evidence="4">Immunity repressor</fullName>
    </recommendedName>
</protein>
<feature type="region of interest" description="Disordered" evidence="1">
    <location>
        <begin position="80"/>
        <end position="116"/>
    </location>
</feature>
<dbReference type="Proteomes" id="UP000257597">
    <property type="component" value="Segment"/>
</dbReference>
<reference evidence="3" key="1">
    <citation type="submission" date="2018-07" db="EMBL/GenBank/DDBJ databases">
        <authorList>
            <person name="Quirk P.G."/>
            <person name="Krulwich T.A."/>
        </authorList>
    </citation>
    <scope>NUCLEOTIDE SEQUENCE [LARGE SCALE GENOMIC DNA]</scope>
</reference>
<dbReference type="InterPro" id="IPR001387">
    <property type="entry name" value="Cro/C1-type_HTH"/>
</dbReference>
<evidence type="ECO:0000313" key="3">
    <source>
        <dbReference type="Proteomes" id="UP000257597"/>
    </source>
</evidence>
<dbReference type="KEGG" id="vg:54998118"/>
<dbReference type="GeneID" id="54998118"/>
<dbReference type="RefSeq" id="YP_009807242.1">
    <property type="nucleotide sequence ID" value="NC_048021.1"/>
</dbReference>
<evidence type="ECO:0008006" key="4">
    <source>
        <dbReference type="Google" id="ProtNLM"/>
    </source>
</evidence>
<accession>A0A345MIY4</accession>